<dbReference type="CDD" id="cd13128">
    <property type="entry name" value="MATE_Wzx_like"/>
    <property type="match status" value="1"/>
</dbReference>
<dbReference type="PANTHER" id="PTHR30250">
    <property type="entry name" value="PST FAMILY PREDICTED COLANIC ACID TRANSPORTER"/>
    <property type="match status" value="1"/>
</dbReference>
<keyword evidence="2" id="KW-1003">Cell membrane</keyword>
<evidence type="ECO:0000256" key="3">
    <source>
        <dbReference type="ARBA" id="ARBA00022692"/>
    </source>
</evidence>
<evidence type="ECO:0000313" key="7">
    <source>
        <dbReference type="EMBL" id="MQR01326.1"/>
    </source>
</evidence>
<keyword evidence="8" id="KW-1185">Reference proteome</keyword>
<comment type="caution">
    <text evidence="7">The sequence shown here is derived from an EMBL/GenBank/DDBJ whole genome shotgun (WGS) entry which is preliminary data.</text>
</comment>
<protein>
    <submittedName>
        <fullName evidence="7">Oligosaccharide flippase family protein</fullName>
    </submittedName>
</protein>
<dbReference type="GO" id="GO:0005886">
    <property type="term" value="C:plasma membrane"/>
    <property type="evidence" value="ECO:0007669"/>
    <property type="project" value="UniProtKB-SubCell"/>
</dbReference>
<keyword evidence="4 6" id="KW-1133">Transmembrane helix</keyword>
<reference evidence="7 8" key="1">
    <citation type="submission" date="2019-10" db="EMBL/GenBank/DDBJ databases">
        <title>Glaciimonas soli sp. nov., a psychrophilic bacterium isolated from the forest soil of a high elevation mountain in Taiwan.</title>
        <authorList>
            <person name="Wang L.-T."/>
            <person name="Shieh W.Y."/>
        </authorList>
    </citation>
    <scope>NUCLEOTIDE SEQUENCE [LARGE SCALE GENOMIC DNA]</scope>
    <source>
        <strain evidence="7 8">GS1</strain>
    </source>
</reference>
<evidence type="ECO:0000256" key="4">
    <source>
        <dbReference type="ARBA" id="ARBA00022989"/>
    </source>
</evidence>
<dbReference type="RefSeq" id="WP_153234955.1">
    <property type="nucleotide sequence ID" value="NZ_WINI01000006.1"/>
</dbReference>
<accession>A0A843YXP7</accession>
<dbReference type="InterPro" id="IPR050833">
    <property type="entry name" value="Poly_Biosynth_Transport"/>
</dbReference>
<dbReference type="Pfam" id="PF01943">
    <property type="entry name" value="Polysacc_synt"/>
    <property type="match status" value="1"/>
</dbReference>
<proteinExistence type="predicted"/>
<feature type="transmembrane region" description="Helical" evidence="6">
    <location>
        <begin position="157"/>
        <end position="176"/>
    </location>
</feature>
<evidence type="ECO:0000256" key="5">
    <source>
        <dbReference type="ARBA" id="ARBA00023136"/>
    </source>
</evidence>
<evidence type="ECO:0000313" key="8">
    <source>
        <dbReference type="Proteomes" id="UP000451565"/>
    </source>
</evidence>
<dbReference type="Proteomes" id="UP000451565">
    <property type="component" value="Unassembled WGS sequence"/>
</dbReference>
<feature type="transmembrane region" description="Helical" evidence="6">
    <location>
        <begin position="125"/>
        <end position="145"/>
    </location>
</feature>
<dbReference type="OrthoDB" id="8766744at2"/>
<evidence type="ECO:0000256" key="1">
    <source>
        <dbReference type="ARBA" id="ARBA00004651"/>
    </source>
</evidence>
<evidence type="ECO:0000256" key="6">
    <source>
        <dbReference type="SAM" id="Phobius"/>
    </source>
</evidence>
<feature type="transmembrane region" description="Helical" evidence="6">
    <location>
        <begin position="35"/>
        <end position="57"/>
    </location>
</feature>
<dbReference type="AlphaFoldDB" id="A0A843YXP7"/>
<feature type="transmembrane region" description="Helical" evidence="6">
    <location>
        <begin position="338"/>
        <end position="362"/>
    </location>
</feature>
<evidence type="ECO:0000256" key="2">
    <source>
        <dbReference type="ARBA" id="ARBA00022475"/>
    </source>
</evidence>
<feature type="transmembrane region" description="Helical" evidence="6">
    <location>
        <begin position="84"/>
        <end position="105"/>
    </location>
</feature>
<dbReference type="EMBL" id="WINI01000006">
    <property type="protein sequence ID" value="MQR01326.1"/>
    <property type="molecule type" value="Genomic_DNA"/>
</dbReference>
<feature type="transmembrane region" description="Helical" evidence="6">
    <location>
        <begin position="182"/>
        <end position="202"/>
    </location>
</feature>
<keyword evidence="3 6" id="KW-0812">Transmembrane</keyword>
<dbReference type="PANTHER" id="PTHR30250:SF26">
    <property type="entry name" value="PSMA PROTEIN"/>
    <property type="match status" value="1"/>
</dbReference>
<feature type="transmembrane region" description="Helical" evidence="6">
    <location>
        <begin position="266"/>
        <end position="285"/>
    </location>
</feature>
<dbReference type="InterPro" id="IPR002797">
    <property type="entry name" value="Polysacc_synth"/>
</dbReference>
<name>A0A843YXP7_9BURK</name>
<feature type="transmembrane region" description="Helical" evidence="6">
    <location>
        <begin position="7"/>
        <end position="29"/>
    </location>
</feature>
<sequence length="425" mass="45771">MSLKRNTVWNLVGSGLPFLLGVITIPYLIKHIGVEAFGILTLVWALIGYFSLFDFGLGRALTQKVASCLVSDDQGRVPELVKSGLIFTAITGILGGFILAIFASPLGHSWLKVSESLQADTVRCLLIAAFGIPLTTVTTGLRGVLEAYEDFKDINLLRVLLGAANFGLPALSVMLLGPSLAWMVVSLVAARLIVTFAHIALVNKKLSNNWWQKKASAKDIKGLLSFGVWMTVSNIISPLMVTADRFVISAVLGASAVAYYTVPSEVLMRVLIIPAALSGALFPRLASKLMVDSAEAKKVYYNSMKVVAGILAPICLIIALGSYWGLSIWLGKDFAQKSWAIVSIMSVGILFNGIAFIPFAAIQATGNAQITARLHALELLIYIPLLYFFLHTFGILGAAIVWTIRVGGDLVCLLVMAKKTLNKLT</sequence>
<organism evidence="7 8">
    <name type="scientific">Glaciimonas soli</name>
    <dbReference type="NCBI Taxonomy" id="2590999"/>
    <lineage>
        <taxon>Bacteria</taxon>
        <taxon>Pseudomonadati</taxon>
        <taxon>Pseudomonadota</taxon>
        <taxon>Betaproteobacteria</taxon>
        <taxon>Burkholderiales</taxon>
        <taxon>Oxalobacteraceae</taxon>
        <taxon>Glaciimonas</taxon>
    </lineage>
</organism>
<feature type="transmembrane region" description="Helical" evidence="6">
    <location>
        <begin position="306"/>
        <end position="326"/>
    </location>
</feature>
<keyword evidence="5 6" id="KW-0472">Membrane</keyword>
<feature type="transmembrane region" description="Helical" evidence="6">
    <location>
        <begin position="223"/>
        <end position="241"/>
    </location>
</feature>
<gene>
    <name evidence="7" type="ORF">GEV47_11630</name>
</gene>
<comment type="subcellular location">
    <subcellularLocation>
        <location evidence="1">Cell membrane</location>
        <topology evidence="1">Multi-pass membrane protein</topology>
    </subcellularLocation>
</comment>